<comment type="caution">
    <text evidence="1">The sequence shown here is derived from an EMBL/GenBank/DDBJ whole genome shotgun (WGS) entry which is preliminary data.</text>
</comment>
<accession>X1AKJ2</accession>
<evidence type="ECO:0000313" key="1">
    <source>
        <dbReference type="EMBL" id="GAG60536.1"/>
    </source>
</evidence>
<sequence length="331" mass="39738">MNQDQERKWTIKNKKIAPFLREKIYKYLESIDPLFEKAKSVSEFEFILSILGTKGVQDAGWNPWEEILGIFHFLSKLTNKFRYFEEIIYLMLWMYGLAIEANFPYELIANLINISKGKRYNINPFNNLIRKKRIIYPHQKIKTLIQMAKEINMEKSIYPFQDVFDKDLRNAIFHSDFTIYKGEVRVSIKNDFKKVYTKDEMTERINKVSAFLTTFENIILYYNQSYETPKMIRVHPNFSYGESEKAITLIRKGYGLIGLKDNWTTKDIQNGKIPWHVGLFRSYEKDILMNNHEIVVFPKDRLKKVEIILKFFPYIIKREVFNLLKKYYPFE</sequence>
<reference evidence="1" key="1">
    <citation type="journal article" date="2014" name="Front. Microbiol.">
        <title>High frequency of phylogenetically diverse reductive dehalogenase-homologous genes in deep subseafloor sedimentary metagenomes.</title>
        <authorList>
            <person name="Kawai M."/>
            <person name="Futagami T."/>
            <person name="Toyoda A."/>
            <person name="Takaki Y."/>
            <person name="Nishi S."/>
            <person name="Hori S."/>
            <person name="Arai W."/>
            <person name="Tsubouchi T."/>
            <person name="Morono Y."/>
            <person name="Uchiyama I."/>
            <person name="Ito T."/>
            <person name="Fujiyama A."/>
            <person name="Inagaki F."/>
            <person name="Takami H."/>
        </authorList>
    </citation>
    <scope>NUCLEOTIDE SEQUENCE</scope>
    <source>
        <strain evidence="1">Expedition CK06-06</strain>
    </source>
</reference>
<gene>
    <name evidence="1" type="ORF">S01H4_03959</name>
</gene>
<dbReference type="EMBL" id="BART01001016">
    <property type="protein sequence ID" value="GAG60536.1"/>
    <property type="molecule type" value="Genomic_DNA"/>
</dbReference>
<name>X1AKJ2_9ZZZZ</name>
<proteinExistence type="predicted"/>
<dbReference type="AlphaFoldDB" id="X1AKJ2"/>
<protein>
    <submittedName>
        <fullName evidence="1">Uncharacterized protein</fullName>
    </submittedName>
</protein>
<organism evidence="1">
    <name type="scientific">marine sediment metagenome</name>
    <dbReference type="NCBI Taxonomy" id="412755"/>
    <lineage>
        <taxon>unclassified sequences</taxon>
        <taxon>metagenomes</taxon>
        <taxon>ecological metagenomes</taxon>
    </lineage>
</organism>